<accession>A0A6A6CF75</accession>
<evidence type="ECO:0000256" key="1">
    <source>
        <dbReference type="SAM" id="Phobius"/>
    </source>
</evidence>
<sequence length="136" mass="14561">MTDHASPLAQTMGAALDNLITLHSADDASLTPSQLIIKFLTACVSLAAVFTAFYYVFIGAYSLVLHLLGTNYGAGRLPGTAALVVLCVVALALFWAGLFRARVGVMWTGVVEERVRRRRDEEYGGDGEQPGRAKAS</sequence>
<dbReference type="RefSeq" id="XP_033665218.1">
    <property type="nucleotide sequence ID" value="XM_033807589.1"/>
</dbReference>
<keyword evidence="1" id="KW-1133">Transmembrane helix</keyword>
<evidence type="ECO:0000313" key="2">
    <source>
        <dbReference type="EMBL" id="KAF2164329.1"/>
    </source>
</evidence>
<keyword evidence="1" id="KW-0812">Transmembrane</keyword>
<protein>
    <submittedName>
        <fullName evidence="2">Uncharacterized protein</fullName>
    </submittedName>
</protein>
<reference evidence="2" key="1">
    <citation type="journal article" date="2020" name="Stud. Mycol.">
        <title>101 Dothideomycetes genomes: a test case for predicting lifestyles and emergence of pathogens.</title>
        <authorList>
            <person name="Haridas S."/>
            <person name="Albert R."/>
            <person name="Binder M."/>
            <person name="Bloem J."/>
            <person name="Labutti K."/>
            <person name="Salamov A."/>
            <person name="Andreopoulos B."/>
            <person name="Baker S."/>
            <person name="Barry K."/>
            <person name="Bills G."/>
            <person name="Bluhm B."/>
            <person name="Cannon C."/>
            <person name="Castanera R."/>
            <person name="Culley D."/>
            <person name="Daum C."/>
            <person name="Ezra D."/>
            <person name="Gonzalez J."/>
            <person name="Henrissat B."/>
            <person name="Kuo A."/>
            <person name="Liang C."/>
            <person name="Lipzen A."/>
            <person name="Lutzoni F."/>
            <person name="Magnuson J."/>
            <person name="Mondo S."/>
            <person name="Nolan M."/>
            <person name="Ohm R."/>
            <person name="Pangilinan J."/>
            <person name="Park H.-J."/>
            <person name="Ramirez L."/>
            <person name="Alfaro M."/>
            <person name="Sun H."/>
            <person name="Tritt A."/>
            <person name="Yoshinaga Y."/>
            <person name="Zwiers L.-H."/>
            <person name="Turgeon B."/>
            <person name="Goodwin S."/>
            <person name="Spatafora J."/>
            <person name="Crous P."/>
            <person name="Grigoriev I."/>
        </authorList>
    </citation>
    <scope>NUCLEOTIDE SEQUENCE</scope>
    <source>
        <strain evidence="2">ATCC 36951</strain>
    </source>
</reference>
<organism evidence="2 3">
    <name type="scientific">Zasmidium cellare ATCC 36951</name>
    <dbReference type="NCBI Taxonomy" id="1080233"/>
    <lineage>
        <taxon>Eukaryota</taxon>
        <taxon>Fungi</taxon>
        <taxon>Dikarya</taxon>
        <taxon>Ascomycota</taxon>
        <taxon>Pezizomycotina</taxon>
        <taxon>Dothideomycetes</taxon>
        <taxon>Dothideomycetidae</taxon>
        <taxon>Mycosphaerellales</taxon>
        <taxon>Mycosphaerellaceae</taxon>
        <taxon>Zasmidium</taxon>
    </lineage>
</organism>
<dbReference type="EMBL" id="ML993604">
    <property type="protein sequence ID" value="KAF2164329.1"/>
    <property type="molecule type" value="Genomic_DNA"/>
</dbReference>
<feature type="transmembrane region" description="Helical" evidence="1">
    <location>
        <begin position="35"/>
        <end position="57"/>
    </location>
</feature>
<feature type="transmembrane region" description="Helical" evidence="1">
    <location>
        <begin position="77"/>
        <end position="98"/>
    </location>
</feature>
<proteinExistence type="predicted"/>
<dbReference type="Proteomes" id="UP000799537">
    <property type="component" value="Unassembled WGS sequence"/>
</dbReference>
<name>A0A6A6CF75_ZASCE</name>
<dbReference type="GeneID" id="54560861"/>
<keyword evidence="3" id="KW-1185">Reference proteome</keyword>
<gene>
    <name evidence="2" type="ORF">M409DRAFT_25208</name>
</gene>
<dbReference type="AlphaFoldDB" id="A0A6A6CF75"/>
<evidence type="ECO:0000313" key="3">
    <source>
        <dbReference type="Proteomes" id="UP000799537"/>
    </source>
</evidence>
<keyword evidence="1" id="KW-0472">Membrane</keyword>